<dbReference type="PANTHER" id="PTHR42648">
    <property type="entry name" value="TRANSPOSASE, PUTATIVE-RELATED"/>
    <property type="match status" value="1"/>
</dbReference>
<dbReference type="AlphaFoldDB" id="A0AAW2W751"/>
<dbReference type="GO" id="GO:0046872">
    <property type="term" value="F:metal ion binding"/>
    <property type="evidence" value="ECO:0007669"/>
    <property type="project" value="UniProtKB-KW"/>
</dbReference>
<dbReference type="GO" id="GO:0003676">
    <property type="term" value="F:nucleic acid binding"/>
    <property type="evidence" value="ECO:0007669"/>
    <property type="project" value="InterPro"/>
</dbReference>
<dbReference type="CDD" id="cd09272">
    <property type="entry name" value="RNase_HI_RT_Ty1"/>
    <property type="match status" value="1"/>
</dbReference>
<comment type="caution">
    <text evidence="7">The sequence shown here is derived from an EMBL/GenBank/DDBJ whole genome shotgun (WGS) entry which is preliminary data.</text>
</comment>
<proteinExistence type="predicted"/>
<dbReference type="Pfam" id="PF22936">
    <property type="entry name" value="Pol_BBD"/>
    <property type="match status" value="1"/>
</dbReference>
<evidence type="ECO:0000259" key="6">
    <source>
        <dbReference type="PROSITE" id="PS50994"/>
    </source>
</evidence>
<evidence type="ECO:0000313" key="7">
    <source>
        <dbReference type="EMBL" id="KAL0435945.1"/>
    </source>
</evidence>
<dbReference type="InterPro" id="IPR057670">
    <property type="entry name" value="SH3_retrovirus"/>
</dbReference>
<dbReference type="InterPro" id="IPR025724">
    <property type="entry name" value="GAG-pre-integrase_dom"/>
</dbReference>
<dbReference type="GO" id="GO:0015074">
    <property type="term" value="P:DNA integration"/>
    <property type="evidence" value="ECO:0007669"/>
    <property type="project" value="InterPro"/>
</dbReference>
<dbReference type="InterPro" id="IPR012337">
    <property type="entry name" value="RNaseH-like_sf"/>
</dbReference>
<dbReference type="Pfam" id="PF00665">
    <property type="entry name" value="rve"/>
    <property type="match status" value="1"/>
</dbReference>
<dbReference type="SUPFAM" id="SSF56672">
    <property type="entry name" value="DNA/RNA polymerases"/>
    <property type="match status" value="1"/>
</dbReference>
<gene>
    <name evidence="7" type="ORF">Sradi_0302400</name>
</gene>
<dbReference type="InterPro" id="IPR001584">
    <property type="entry name" value="Integrase_cat-core"/>
</dbReference>
<keyword evidence="1" id="KW-0645">Protease</keyword>
<evidence type="ECO:0000256" key="2">
    <source>
        <dbReference type="ARBA" id="ARBA00022723"/>
    </source>
</evidence>
<keyword evidence="3" id="KW-0064">Aspartyl protease</keyword>
<dbReference type="Pfam" id="PF25597">
    <property type="entry name" value="SH3_retrovirus"/>
    <property type="match status" value="1"/>
</dbReference>
<keyword evidence="4" id="KW-0378">Hydrolase</keyword>
<name>A0AAW2W751_SESRA</name>
<dbReference type="GO" id="GO:0006508">
    <property type="term" value="P:proteolysis"/>
    <property type="evidence" value="ECO:0007669"/>
    <property type="project" value="UniProtKB-KW"/>
</dbReference>
<organism evidence="7">
    <name type="scientific">Sesamum radiatum</name>
    <name type="common">Black benniseed</name>
    <dbReference type="NCBI Taxonomy" id="300843"/>
    <lineage>
        <taxon>Eukaryota</taxon>
        <taxon>Viridiplantae</taxon>
        <taxon>Streptophyta</taxon>
        <taxon>Embryophyta</taxon>
        <taxon>Tracheophyta</taxon>
        <taxon>Spermatophyta</taxon>
        <taxon>Magnoliopsida</taxon>
        <taxon>eudicotyledons</taxon>
        <taxon>Gunneridae</taxon>
        <taxon>Pentapetalae</taxon>
        <taxon>asterids</taxon>
        <taxon>lamiids</taxon>
        <taxon>Lamiales</taxon>
        <taxon>Pedaliaceae</taxon>
        <taxon>Sesamum</taxon>
    </lineage>
</organism>
<accession>A0AAW2W751</accession>
<reference evidence="7" key="2">
    <citation type="journal article" date="2024" name="Plant">
        <title>Genomic evolution and insights into agronomic trait innovations of Sesamum species.</title>
        <authorList>
            <person name="Miao H."/>
            <person name="Wang L."/>
            <person name="Qu L."/>
            <person name="Liu H."/>
            <person name="Sun Y."/>
            <person name="Le M."/>
            <person name="Wang Q."/>
            <person name="Wei S."/>
            <person name="Zheng Y."/>
            <person name="Lin W."/>
            <person name="Duan Y."/>
            <person name="Cao H."/>
            <person name="Xiong S."/>
            <person name="Wang X."/>
            <person name="Wei L."/>
            <person name="Li C."/>
            <person name="Ma Q."/>
            <person name="Ju M."/>
            <person name="Zhao R."/>
            <person name="Li G."/>
            <person name="Mu C."/>
            <person name="Tian Q."/>
            <person name="Mei H."/>
            <person name="Zhang T."/>
            <person name="Gao T."/>
            <person name="Zhang H."/>
        </authorList>
    </citation>
    <scope>NUCLEOTIDE SEQUENCE</scope>
    <source>
        <strain evidence="7">G02</strain>
    </source>
</reference>
<sequence length="1060" mass="118814">MVRTWILHTISKDIVNAYLYAASARSLWLELEARYGECDGPLLYKIQREINSMSQGLNDSYDNIRNQILVLDPLPHVNKAYSMVLRVERQRQVNMSIADLGDNSAFYSRDHEQKGNQGGFRYMKKKGTNDKKNAFCEVCNKTGHNKDTYFKVHGVLDWYKDLVEQRKKSGTGTRGYTANEARVADKPVMAGANLVADLMEALKIVQGKMPQDPVKVHYAQIDEMAGIVSQHTTANIYLNTWIVDTGASNHMCGDITLFQSLTPLNPSITIHLPNDSKVDATKCGNIKLSPHLTLTNDLRNKFVLAVGKRIGKLYFLTDESFPSNQPLQSLGNILACNSDASQLYDLWHKRLGHCSSSALHHITVLNLSNENHTSICPVCPLAKQTRGTFSLSESHTCKPFELIHVDVLGPYKQPSLNGCHYILTIVDDYTRVTWTHLMHHKSQTTQILSAFFAKVSTQFETKVKALRSDNGSEFLSLSCQSLLQNLGIIHQKSCTYTPQQNGVVERKHRHLLQVARAIMFESGLPRIFWADSILVATHIINKLPSSKLNWKTPFELLYKSPPSYACLKTFGCLCYATNVMPHKSKFDHRAFKCVFIGYVSGQKGYKVYDIDNKVAFVSRDVVFHEDTFPYKSSTVQIDNSLPTPILSPYISETPANPSEIPASPPQSTELPPSSPIHDPDRLTPLAHLRRSQRHTKPPSWLNDFQFDFPSVSLADTITLTPSHIAFLAALSTVQEPKFYLQARGKKEWEQAMADELAALEKNETWSVVDLPTGKKAIGCKWIYKVKLKPDGTVDRYKARLVAKGYNQVKGVDYFDKFSPVAKAVTVRILLAVASSSAWPIHQIDINNVFLHDGLLILLVYVDDVLITGPSITQIERVKSYLDAEFTIKDLGPAKYFLGLEIARSTAGTSVTQHKYVCDIIQDMNLQDCKPVATPLPLGLKLSSYDDKPLTDPEPYRRLVGRLLYLGFTRPDVSFGAQQLSQFVHKPCQSHMNVAVHLVRYLKGNPNQGLFFPASNSLTLVAYCDADWAGCVDSRRSLTGFCIFLGSALVSWKTNKQTTVA</sequence>
<evidence type="ECO:0000256" key="3">
    <source>
        <dbReference type="ARBA" id="ARBA00022750"/>
    </source>
</evidence>
<keyword evidence="2" id="KW-0479">Metal-binding</keyword>
<evidence type="ECO:0000256" key="4">
    <source>
        <dbReference type="ARBA" id="ARBA00022801"/>
    </source>
</evidence>
<dbReference type="InterPro" id="IPR013103">
    <property type="entry name" value="RVT_2"/>
</dbReference>
<dbReference type="EMBL" id="JACGWJ010000002">
    <property type="protein sequence ID" value="KAL0435945.1"/>
    <property type="molecule type" value="Genomic_DNA"/>
</dbReference>
<evidence type="ECO:0000256" key="5">
    <source>
        <dbReference type="SAM" id="MobiDB-lite"/>
    </source>
</evidence>
<dbReference type="PROSITE" id="PS50994">
    <property type="entry name" value="INTEGRASE"/>
    <property type="match status" value="1"/>
</dbReference>
<dbReference type="InterPro" id="IPR039537">
    <property type="entry name" value="Retrotran_Ty1/copia-like"/>
</dbReference>
<evidence type="ECO:0000256" key="1">
    <source>
        <dbReference type="ARBA" id="ARBA00022670"/>
    </source>
</evidence>
<dbReference type="InterPro" id="IPR054722">
    <property type="entry name" value="PolX-like_BBD"/>
</dbReference>
<dbReference type="Pfam" id="PF13976">
    <property type="entry name" value="gag_pre-integrs"/>
    <property type="match status" value="1"/>
</dbReference>
<dbReference type="InterPro" id="IPR043502">
    <property type="entry name" value="DNA/RNA_pol_sf"/>
</dbReference>
<reference evidence="7" key="1">
    <citation type="submission" date="2020-06" db="EMBL/GenBank/DDBJ databases">
        <authorList>
            <person name="Li T."/>
            <person name="Hu X."/>
            <person name="Zhang T."/>
            <person name="Song X."/>
            <person name="Zhang H."/>
            <person name="Dai N."/>
            <person name="Sheng W."/>
            <person name="Hou X."/>
            <person name="Wei L."/>
        </authorList>
    </citation>
    <scope>NUCLEOTIDE SEQUENCE</scope>
    <source>
        <strain evidence="7">G02</strain>
        <tissue evidence="7">Leaf</tissue>
    </source>
</reference>
<dbReference type="GO" id="GO:0004190">
    <property type="term" value="F:aspartic-type endopeptidase activity"/>
    <property type="evidence" value="ECO:0007669"/>
    <property type="project" value="UniProtKB-KW"/>
</dbReference>
<dbReference type="PANTHER" id="PTHR42648:SF31">
    <property type="entry name" value="RNA-DIRECTED DNA POLYMERASE"/>
    <property type="match status" value="1"/>
</dbReference>
<feature type="domain" description="Integrase catalytic" evidence="6">
    <location>
        <begin position="395"/>
        <end position="561"/>
    </location>
</feature>
<dbReference type="Gene3D" id="3.30.420.10">
    <property type="entry name" value="Ribonuclease H-like superfamily/Ribonuclease H"/>
    <property type="match status" value="1"/>
</dbReference>
<dbReference type="InterPro" id="IPR036397">
    <property type="entry name" value="RNaseH_sf"/>
</dbReference>
<dbReference type="SUPFAM" id="SSF53098">
    <property type="entry name" value="Ribonuclease H-like"/>
    <property type="match status" value="1"/>
</dbReference>
<protein>
    <submittedName>
        <fullName evidence="7">Retrovirus-related Pol polyprotein from transposon RE2</fullName>
    </submittedName>
</protein>
<dbReference type="Pfam" id="PF07727">
    <property type="entry name" value="RVT_2"/>
    <property type="match status" value="2"/>
</dbReference>
<feature type="region of interest" description="Disordered" evidence="5">
    <location>
        <begin position="654"/>
        <end position="682"/>
    </location>
</feature>